<organism evidence="9 10">
    <name type="scientific">Heterocephalus glaber</name>
    <name type="common">Naked mole rat</name>
    <dbReference type="NCBI Taxonomy" id="10181"/>
    <lineage>
        <taxon>Eukaryota</taxon>
        <taxon>Metazoa</taxon>
        <taxon>Chordata</taxon>
        <taxon>Craniata</taxon>
        <taxon>Vertebrata</taxon>
        <taxon>Euteleostomi</taxon>
        <taxon>Mammalia</taxon>
        <taxon>Eutheria</taxon>
        <taxon>Euarchontoglires</taxon>
        <taxon>Glires</taxon>
        <taxon>Rodentia</taxon>
        <taxon>Hystricomorpha</taxon>
        <taxon>Bathyergidae</taxon>
        <taxon>Heterocephalus</taxon>
    </lineage>
</organism>
<dbReference type="FunCoup" id="G5BMV4">
    <property type="interactions" value="558"/>
</dbReference>
<dbReference type="InterPro" id="IPR036431">
    <property type="entry name" value="ARID_dom_sf"/>
</dbReference>
<evidence type="ECO:0000256" key="1">
    <source>
        <dbReference type="ARBA" id="ARBA00004123"/>
    </source>
</evidence>
<protein>
    <submittedName>
        <fullName evidence="9">AT-rich interactive domain-containing protein 5A</fullName>
    </submittedName>
</protein>
<proteinExistence type="predicted"/>
<dbReference type="PROSITE" id="PS51011">
    <property type="entry name" value="ARID"/>
    <property type="match status" value="1"/>
</dbReference>
<feature type="region of interest" description="Disordered" evidence="7">
    <location>
        <begin position="1"/>
        <end position="77"/>
    </location>
</feature>
<dbReference type="GO" id="GO:0005634">
    <property type="term" value="C:nucleus"/>
    <property type="evidence" value="ECO:0007669"/>
    <property type="project" value="UniProtKB-SubCell"/>
</dbReference>
<evidence type="ECO:0000313" key="10">
    <source>
        <dbReference type="Proteomes" id="UP000006813"/>
    </source>
</evidence>
<evidence type="ECO:0000256" key="5">
    <source>
        <dbReference type="ARBA" id="ARBA00023163"/>
    </source>
</evidence>
<evidence type="ECO:0000313" key="9">
    <source>
        <dbReference type="EMBL" id="EHB10615.1"/>
    </source>
</evidence>
<dbReference type="Proteomes" id="UP000006813">
    <property type="component" value="Unassembled WGS sequence"/>
</dbReference>
<dbReference type="PANTHER" id="PTHR13964:SF25">
    <property type="entry name" value="AT-RICH INTERACTIVE DOMAIN-CONTAINING PROTEIN 5A"/>
    <property type="match status" value="1"/>
</dbReference>
<dbReference type="AlphaFoldDB" id="G5BMV4"/>
<keyword evidence="3" id="KW-0238">DNA-binding</keyword>
<dbReference type="SUPFAM" id="SSF46774">
    <property type="entry name" value="ARID-like"/>
    <property type="match status" value="1"/>
</dbReference>
<dbReference type="GO" id="GO:0006357">
    <property type="term" value="P:regulation of transcription by RNA polymerase II"/>
    <property type="evidence" value="ECO:0007669"/>
    <property type="project" value="TreeGrafter"/>
</dbReference>
<dbReference type="Gene3D" id="1.10.150.60">
    <property type="entry name" value="ARID DNA-binding domain"/>
    <property type="match status" value="1"/>
</dbReference>
<keyword evidence="6" id="KW-0539">Nucleus</keyword>
<dbReference type="InterPro" id="IPR001606">
    <property type="entry name" value="ARID_dom"/>
</dbReference>
<accession>G5BMV4</accession>
<dbReference type="SMART" id="SM00501">
    <property type="entry name" value="BRIGHT"/>
    <property type="match status" value="1"/>
</dbReference>
<dbReference type="InParanoid" id="G5BMV4"/>
<gene>
    <name evidence="9" type="ORF">GW7_18324</name>
</gene>
<dbReference type="GO" id="GO:0000976">
    <property type="term" value="F:transcription cis-regulatory region binding"/>
    <property type="evidence" value="ECO:0007669"/>
    <property type="project" value="TreeGrafter"/>
</dbReference>
<feature type="domain" description="ARID" evidence="8">
    <location>
        <begin position="76"/>
        <end position="168"/>
    </location>
</feature>
<evidence type="ECO:0000256" key="6">
    <source>
        <dbReference type="ARBA" id="ARBA00023242"/>
    </source>
</evidence>
<dbReference type="FunFam" id="1.10.150.60:FF:000004">
    <property type="entry name" value="AT-rich interactive domain-containing protein 5B"/>
    <property type="match status" value="1"/>
</dbReference>
<keyword evidence="4" id="KW-0010">Activator</keyword>
<dbReference type="eggNOG" id="KOG2744">
    <property type="taxonomic scope" value="Eukaryota"/>
</dbReference>
<dbReference type="STRING" id="10181.G5BMV4"/>
<dbReference type="CDD" id="cd16884">
    <property type="entry name" value="ARID_ARID5A"/>
    <property type="match status" value="1"/>
</dbReference>
<evidence type="ECO:0000256" key="2">
    <source>
        <dbReference type="ARBA" id="ARBA00023015"/>
    </source>
</evidence>
<feature type="region of interest" description="Disordered" evidence="7">
    <location>
        <begin position="167"/>
        <end position="246"/>
    </location>
</feature>
<keyword evidence="5" id="KW-0804">Transcription</keyword>
<reference evidence="9 10" key="1">
    <citation type="journal article" date="2011" name="Nature">
        <title>Genome sequencing reveals insights into physiology and longevity of the naked mole rat.</title>
        <authorList>
            <person name="Kim E.B."/>
            <person name="Fang X."/>
            <person name="Fushan A.A."/>
            <person name="Huang Z."/>
            <person name="Lobanov A.V."/>
            <person name="Han L."/>
            <person name="Marino S.M."/>
            <person name="Sun X."/>
            <person name="Turanov A.A."/>
            <person name="Yang P."/>
            <person name="Yim S.H."/>
            <person name="Zhao X."/>
            <person name="Kasaikina M.V."/>
            <person name="Stoletzki N."/>
            <person name="Peng C."/>
            <person name="Polak P."/>
            <person name="Xiong Z."/>
            <person name="Kiezun A."/>
            <person name="Zhu Y."/>
            <person name="Chen Y."/>
            <person name="Kryukov G.V."/>
            <person name="Zhang Q."/>
            <person name="Peshkin L."/>
            <person name="Yang L."/>
            <person name="Bronson R.T."/>
            <person name="Buffenstein R."/>
            <person name="Wang B."/>
            <person name="Han C."/>
            <person name="Li Q."/>
            <person name="Chen L."/>
            <person name="Zhao W."/>
            <person name="Sunyaev S.R."/>
            <person name="Park T.J."/>
            <person name="Zhang G."/>
            <person name="Wang J."/>
            <person name="Gladyshev V.N."/>
        </authorList>
    </citation>
    <scope>NUCLEOTIDE SEQUENCE [LARGE SCALE GENOMIC DNA]</scope>
</reference>
<sequence length="614" mass="66653">MAQGRSSACGEAAPPVRGKRKQSEEGDPVDAPVSPNPDGEQSRSQSPIQLEDSPEAGGEREEEQAFLDSPEAGGEREEEQAFLVSLYKFMKERHTPIERVPHLGFKQINLWKIYKAVEKLGAYELVTGRRLWKNVYDELGGSPGSTSAATCTRRHYERLVLPYVRHLKGEDDKPLPPSKPRKQYKMAKEPRGDDGATEQVKKTKEERQVDQVTPGKNKTDATELAPLPSEAPPRRSMEQPSPAPGSSLPFIGAGVCPEAYKRLLSTFYCKETHGVMSPLAKKKLLAQVSKAEALQCQEEGCHHGADDPDRKLLESSWSPRGLAENSGCQRAPLEGLQAPGNSLGAETPGVPCSTAPIFMGSFHTYPTEVLKPISQHPRDFFSSLKDRLLLGSPGKGEGLSAKKAQLVWGGDASRPSAFHKGTSRKSSFYPKPKACWVPPMARVPAESPVPLPAVPRSPGLGNKRSMDEEGFAHGGKKLRAVSPFLKEMDAKECRPKPLVPDMAVSCLLGPALGPAPPEAYRGTMLRCPLSFAGTPDPLKGQATLPFSPLVIPAFPAHFLATTSHSPMTTSLVHFPPASFDSALRHRLGPGSPAWHVPPVTTYAAPPFFHLNTRL</sequence>
<feature type="compositionally biased region" description="Basic and acidic residues" evidence="7">
    <location>
        <begin position="186"/>
        <end position="209"/>
    </location>
</feature>
<name>G5BMV4_HETGA</name>
<evidence type="ECO:0000256" key="4">
    <source>
        <dbReference type="ARBA" id="ARBA00023159"/>
    </source>
</evidence>
<dbReference type="InterPro" id="IPR051232">
    <property type="entry name" value="ARID/SWI1_ChromRemod"/>
</dbReference>
<comment type="subcellular location">
    <subcellularLocation>
        <location evidence="1">Nucleus</location>
    </subcellularLocation>
</comment>
<dbReference type="PANTHER" id="PTHR13964">
    <property type="entry name" value="RBP-RELATED"/>
    <property type="match status" value="1"/>
</dbReference>
<dbReference type="SMART" id="SM01014">
    <property type="entry name" value="ARID"/>
    <property type="match status" value="1"/>
</dbReference>
<evidence type="ECO:0000259" key="8">
    <source>
        <dbReference type="PROSITE" id="PS51011"/>
    </source>
</evidence>
<dbReference type="Pfam" id="PF01388">
    <property type="entry name" value="ARID"/>
    <property type="match status" value="1"/>
</dbReference>
<keyword evidence="2" id="KW-0805">Transcription regulation</keyword>
<evidence type="ECO:0000256" key="3">
    <source>
        <dbReference type="ARBA" id="ARBA00023125"/>
    </source>
</evidence>
<evidence type="ECO:0000256" key="7">
    <source>
        <dbReference type="SAM" id="MobiDB-lite"/>
    </source>
</evidence>
<dbReference type="EMBL" id="JH171109">
    <property type="protein sequence ID" value="EHB10615.1"/>
    <property type="molecule type" value="Genomic_DNA"/>
</dbReference>